<evidence type="ECO:0000313" key="7">
    <source>
        <dbReference type="Proteomes" id="UP000245764"/>
    </source>
</evidence>
<name>A0A2H1FZI8_ZYMTR</name>
<evidence type="ECO:0000256" key="4">
    <source>
        <dbReference type="SAM" id="SignalP"/>
    </source>
</evidence>
<organism evidence="6 7">
    <name type="scientific">Zymoseptoria tritici ST99CH_1E4</name>
    <dbReference type="NCBI Taxonomy" id="1276532"/>
    <lineage>
        <taxon>Eukaryota</taxon>
        <taxon>Fungi</taxon>
        <taxon>Dikarya</taxon>
        <taxon>Ascomycota</taxon>
        <taxon>Pezizomycotina</taxon>
        <taxon>Dothideomycetes</taxon>
        <taxon>Dothideomycetidae</taxon>
        <taxon>Mycosphaerellales</taxon>
        <taxon>Mycosphaerellaceae</taxon>
        <taxon>Zymoseptoria</taxon>
    </lineage>
</organism>
<dbReference type="InterPro" id="IPR038305">
    <property type="entry name" value="HeLo_sf"/>
</dbReference>
<dbReference type="Pfam" id="PF12796">
    <property type="entry name" value="Ank_2"/>
    <property type="match status" value="3"/>
</dbReference>
<feature type="repeat" description="ANK" evidence="3">
    <location>
        <begin position="188"/>
        <end position="220"/>
    </location>
</feature>
<evidence type="ECO:0000259" key="5">
    <source>
        <dbReference type="Pfam" id="PF14479"/>
    </source>
</evidence>
<dbReference type="PANTHER" id="PTHR24198">
    <property type="entry name" value="ANKYRIN REPEAT AND PROTEIN KINASE DOMAIN-CONTAINING PROTEIN"/>
    <property type="match status" value="1"/>
</dbReference>
<evidence type="ECO:0000313" key="6">
    <source>
        <dbReference type="EMBL" id="SMR46724.1"/>
    </source>
</evidence>
<dbReference type="Gene3D" id="1.25.40.20">
    <property type="entry name" value="Ankyrin repeat-containing domain"/>
    <property type="match status" value="2"/>
</dbReference>
<dbReference type="Proteomes" id="UP000245764">
    <property type="component" value="Chromosome 2"/>
</dbReference>
<protein>
    <recommendedName>
        <fullName evidence="5">Prion-inhibition and propagation HeLo domain-containing protein</fullName>
    </recommendedName>
</protein>
<accession>A0A2H1FZI8</accession>
<dbReference type="InterPro" id="IPR002110">
    <property type="entry name" value="Ankyrin_rpt"/>
</dbReference>
<gene>
    <name evidence="6" type="ORF">ZT1E4_G3342</name>
</gene>
<feature type="repeat" description="ANK" evidence="3">
    <location>
        <begin position="221"/>
        <end position="257"/>
    </location>
</feature>
<dbReference type="PRINTS" id="PR01415">
    <property type="entry name" value="ANKYRIN"/>
</dbReference>
<dbReference type="SUPFAM" id="SSF48403">
    <property type="entry name" value="Ankyrin repeat"/>
    <property type="match status" value="1"/>
</dbReference>
<keyword evidence="2 3" id="KW-0040">ANK repeat</keyword>
<proteinExistence type="predicted"/>
<dbReference type="Pfam" id="PF14479">
    <property type="entry name" value="HeLo"/>
    <property type="match status" value="1"/>
</dbReference>
<sequence>MEAVGLTILILSLAALAQTAVDCFQSVQLGKNFGTDFQTTCIRLDNAQLQLSRWGKALELSRQQHAISSRLASCVSGDLASFSHRGHTALSIAAQRGHRRSCVDSLLASGKFSVNVPGPRGRTPLSLAAGAGHDHVVVRLLEEEDIDVGVPDSFGASPVSWAVTSDSPSTIEILFQSGKSNLGALDDSDRCALSWACEYGSRGCVRILIEHGVAVNVQDKSGKTPLMHAVISGELKIDCNILAILLEHGSKSAGVKDEDGWAPIAWTLDGSERPRNAELLMPYVVDGLQDGGWVSVFDTALRWGAFAIAQLMAKNEVLDINASDEAGRTALWHAADKGQVEIVRRILARADVTTSDSDINGDTPYSRAALHQHEEICEMLLQYRT</sequence>
<evidence type="ECO:0000256" key="3">
    <source>
        <dbReference type="PROSITE-ProRule" id="PRU00023"/>
    </source>
</evidence>
<dbReference type="InterPro" id="IPR036770">
    <property type="entry name" value="Ankyrin_rpt-contain_sf"/>
</dbReference>
<feature type="domain" description="Prion-inhibition and propagation HeLo" evidence="5">
    <location>
        <begin position="5"/>
        <end position="73"/>
    </location>
</feature>
<keyword evidence="4" id="KW-0732">Signal</keyword>
<dbReference type="Gene3D" id="1.20.120.1020">
    <property type="entry name" value="Prion-inhibition and propagation, HeLo domain"/>
    <property type="match status" value="1"/>
</dbReference>
<evidence type="ECO:0000256" key="2">
    <source>
        <dbReference type="ARBA" id="ARBA00023043"/>
    </source>
</evidence>
<dbReference type="InterPro" id="IPR029498">
    <property type="entry name" value="HeLo_dom"/>
</dbReference>
<dbReference type="AlphaFoldDB" id="A0A2H1FZI8"/>
<dbReference type="SMART" id="SM00248">
    <property type="entry name" value="ANK"/>
    <property type="match status" value="8"/>
</dbReference>
<feature type="repeat" description="ANK" evidence="3">
    <location>
        <begin position="120"/>
        <end position="153"/>
    </location>
</feature>
<dbReference type="PANTHER" id="PTHR24198:SF165">
    <property type="entry name" value="ANKYRIN REPEAT-CONTAINING PROTEIN-RELATED"/>
    <property type="match status" value="1"/>
</dbReference>
<feature type="signal peptide" evidence="4">
    <location>
        <begin position="1"/>
        <end position="17"/>
    </location>
</feature>
<dbReference type="PROSITE" id="PS50297">
    <property type="entry name" value="ANK_REP_REGION"/>
    <property type="match status" value="2"/>
</dbReference>
<feature type="chain" id="PRO_5013856944" description="Prion-inhibition and propagation HeLo domain-containing protein" evidence="4">
    <location>
        <begin position="18"/>
        <end position="385"/>
    </location>
</feature>
<keyword evidence="1" id="KW-0677">Repeat</keyword>
<reference evidence="7" key="1">
    <citation type="submission" date="2017-05" db="EMBL/GenBank/DDBJ databases">
        <authorList>
            <person name="Song R."/>
            <person name="Chenine A.L."/>
            <person name="Ruprecht R.M."/>
        </authorList>
    </citation>
    <scope>NUCLEOTIDE SEQUENCE [LARGE SCALE GENOMIC DNA]</scope>
</reference>
<evidence type="ECO:0000256" key="1">
    <source>
        <dbReference type="ARBA" id="ARBA00022737"/>
    </source>
</evidence>
<dbReference type="EMBL" id="LT854254">
    <property type="protein sequence ID" value="SMR46724.1"/>
    <property type="molecule type" value="Genomic_DNA"/>
</dbReference>
<dbReference type="PROSITE" id="PS50088">
    <property type="entry name" value="ANK_REPEAT"/>
    <property type="match status" value="3"/>
</dbReference>